<evidence type="ECO:0000259" key="9">
    <source>
        <dbReference type="Pfam" id="PF00590"/>
    </source>
</evidence>
<dbReference type="Gene3D" id="3.40.1010.10">
    <property type="entry name" value="Cobalt-precorrin-4 Transmethylase, Domain 1"/>
    <property type="match status" value="1"/>
</dbReference>
<accession>A0A6B0GL39</accession>
<evidence type="ECO:0000256" key="5">
    <source>
        <dbReference type="ARBA" id="ARBA00022691"/>
    </source>
</evidence>
<comment type="subunit">
    <text evidence="6">Homodimer.</text>
</comment>
<dbReference type="EMBL" id="WSZK01000008">
    <property type="protein sequence ID" value="MWG33513.1"/>
    <property type="molecule type" value="Genomic_DNA"/>
</dbReference>
<dbReference type="Pfam" id="PF00590">
    <property type="entry name" value="TP_methylase"/>
    <property type="match status" value="1"/>
</dbReference>
<evidence type="ECO:0000256" key="7">
    <source>
        <dbReference type="PIRSR" id="PIRSR036432-1"/>
    </source>
</evidence>
<feature type="binding site" evidence="6 7">
    <location>
        <position position="238"/>
    </location>
    <ligand>
        <name>S-adenosyl-L-methionine</name>
        <dbReference type="ChEBI" id="CHEBI:59789"/>
    </ligand>
</feature>
<name>A0A6B0GL39_9EURY</name>
<reference evidence="10 11" key="1">
    <citation type="submission" date="2019-12" db="EMBL/GenBank/DDBJ databases">
        <title>Halocatena pleomorpha gen. nov. sp. nov., an extremely halophilic archaeon of family Halobacteriaceae isolated from saltpan soil.</title>
        <authorList>
            <person name="Pal Y."/>
            <person name="Verma A."/>
            <person name="Krishnamurthi S."/>
            <person name="Kumar P."/>
        </authorList>
    </citation>
    <scope>NUCLEOTIDE SEQUENCE [LARGE SCALE GENOMIC DNA]</scope>
    <source>
        <strain evidence="10 11">JCM 16495</strain>
    </source>
</reference>
<dbReference type="GO" id="GO:0017183">
    <property type="term" value="P:protein histidyl modification to diphthamide"/>
    <property type="evidence" value="ECO:0007669"/>
    <property type="project" value="UniProtKB-UniRule"/>
</dbReference>
<dbReference type="Gene3D" id="3.30.950.10">
    <property type="entry name" value="Methyltransferase, Cobalt-precorrin-4 Transmethylase, Domain 2"/>
    <property type="match status" value="1"/>
</dbReference>
<dbReference type="PANTHER" id="PTHR10882">
    <property type="entry name" value="DIPHTHINE SYNTHASE"/>
    <property type="match status" value="1"/>
</dbReference>
<dbReference type="PIRSF" id="PIRSF036432">
    <property type="entry name" value="Diphthine_synth"/>
    <property type="match status" value="1"/>
</dbReference>
<comment type="similarity">
    <text evidence="2 6">Belongs to the diphthine synthase family.</text>
</comment>
<comment type="caution">
    <text evidence="10">The sequence shown here is derived from an EMBL/GenBank/DDBJ whole genome shotgun (WGS) entry which is preliminary data.</text>
</comment>
<keyword evidence="4 6" id="KW-0808">Transferase</keyword>
<feature type="region of interest" description="Disordered" evidence="8">
    <location>
        <begin position="140"/>
        <end position="167"/>
    </location>
</feature>
<dbReference type="Proteomes" id="UP000451471">
    <property type="component" value="Unassembled WGS sequence"/>
</dbReference>
<dbReference type="NCBIfam" id="TIGR00522">
    <property type="entry name" value="dph5"/>
    <property type="match status" value="1"/>
</dbReference>
<feature type="binding site" evidence="6 7">
    <location>
        <position position="187"/>
    </location>
    <ligand>
        <name>S-adenosyl-L-methionine</name>
        <dbReference type="ChEBI" id="CHEBI:59789"/>
    </ligand>
</feature>
<dbReference type="PANTHER" id="PTHR10882:SF0">
    <property type="entry name" value="DIPHTHINE METHYL ESTER SYNTHASE"/>
    <property type="match status" value="1"/>
</dbReference>
<evidence type="ECO:0000313" key="11">
    <source>
        <dbReference type="Proteomes" id="UP000451471"/>
    </source>
</evidence>
<dbReference type="GO" id="GO:0032259">
    <property type="term" value="P:methylation"/>
    <property type="evidence" value="ECO:0007669"/>
    <property type="project" value="UniProtKB-KW"/>
</dbReference>
<feature type="binding site" evidence="6 7">
    <location>
        <position position="263"/>
    </location>
    <ligand>
        <name>S-adenosyl-L-methionine</name>
        <dbReference type="ChEBI" id="CHEBI:59789"/>
    </ligand>
</feature>
<dbReference type="OrthoDB" id="39139at2157"/>
<dbReference type="CDD" id="cd11647">
    <property type="entry name" value="DHP5_DphB"/>
    <property type="match status" value="1"/>
</dbReference>
<evidence type="ECO:0000256" key="3">
    <source>
        <dbReference type="ARBA" id="ARBA00022603"/>
    </source>
</evidence>
<dbReference type="InterPro" id="IPR004551">
    <property type="entry name" value="Dphthn_synthase"/>
</dbReference>
<dbReference type="UniPathway" id="UPA00559"/>
<evidence type="ECO:0000256" key="2">
    <source>
        <dbReference type="ARBA" id="ARBA00006729"/>
    </source>
</evidence>
<feature type="binding site" evidence="6 7">
    <location>
        <position position="9"/>
    </location>
    <ligand>
        <name>S-adenosyl-L-methionine</name>
        <dbReference type="ChEBI" id="CHEBI:59789"/>
    </ligand>
</feature>
<comment type="function">
    <text evidence="6">S-adenosyl-L-methionine-dependent methyltransferase that catalyzes the trimethylation of the amino group of the modified target histidine residue in translation elongation factor 2 (EF-2), to form an intermediate called diphthine. The three successive methylation reactions represent the second step of diphthamide biosynthesis.</text>
</comment>
<dbReference type="HAMAP" id="MF_01084">
    <property type="entry name" value="Diphthine_synth"/>
    <property type="match status" value="1"/>
</dbReference>
<protein>
    <recommendedName>
        <fullName evidence="6">Diphthine synthase</fullName>
        <ecNumber evidence="6">2.1.1.98</ecNumber>
    </recommendedName>
    <alternativeName>
        <fullName evidence="6">Diphthamide biosynthesis methyltransferase</fullName>
    </alternativeName>
</protein>
<gene>
    <name evidence="6" type="primary">dphB</name>
    <name evidence="10" type="ORF">GQS65_03235</name>
</gene>
<dbReference type="RefSeq" id="WP_158203244.1">
    <property type="nucleotide sequence ID" value="NZ_WSZK01000008.1"/>
</dbReference>
<dbReference type="EC" id="2.1.1.98" evidence="6"/>
<evidence type="ECO:0000256" key="4">
    <source>
        <dbReference type="ARBA" id="ARBA00022679"/>
    </source>
</evidence>
<feature type="binding site" evidence="6 7">
    <location>
        <position position="85"/>
    </location>
    <ligand>
        <name>S-adenosyl-L-methionine</name>
        <dbReference type="ChEBI" id="CHEBI:59789"/>
    </ligand>
</feature>
<evidence type="ECO:0000256" key="8">
    <source>
        <dbReference type="SAM" id="MobiDB-lite"/>
    </source>
</evidence>
<comment type="pathway">
    <text evidence="1 6">Protein modification; peptidyl-diphthamide biosynthesis.</text>
</comment>
<feature type="binding site" evidence="6 7">
    <location>
        <position position="88"/>
    </location>
    <ligand>
        <name>S-adenosyl-L-methionine</name>
        <dbReference type="ChEBI" id="CHEBI:59789"/>
    </ligand>
</feature>
<dbReference type="AlphaFoldDB" id="A0A6B0GL39"/>
<evidence type="ECO:0000313" key="10">
    <source>
        <dbReference type="EMBL" id="MWG33513.1"/>
    </source>
</evidence>
<dbReference type="InterPro" id="IPR014777">
    <property type="entry name" value="4pyrrole_Mease_sub1"/>
</dbReference>
<keyword evidence="11" id="KW-1185">Reference proteome</keyword>
<dbReference type="InterPro" id="IPR000878">
    <property type="entry name" value="4pyrrol_Mease"/>
</dbReference>
<comment type="catalytic activity">
    <reaction evidence="6">
        <text>2-[(3S)-amino-3-carboxypropyl]-L-histidyl-[translation elongation factor 2] + 3 S-adenosyl-L-methionine = diphthine-[translation elongation factor 2] + 3 S-adenosyl-L-homocysteine + 3 H(+)</text>
        <dbReference type="Rhea" id="RHEA:36415"/>
        <dbReference type="Rhea" id="RHEA-COMP:9749"/>
        <dbReference type="Rhea" id="RHEA-COMP:10172"/>
        <dbReference type="ChEBI" id="CHEBI:15378"/>
        <dbReference type="ChEBI" id="CHEBI:57856"/>
        <dbReference type="ChEBI" id="CHEBI:59789"/>
        <dbReference type="ChEBI" id="CHEBI:73995"/>
        <dbReference type="ChEBI" id="CHEBI:82696"/>
        <dbReference type="EC" id="2.1.1.98"/>
    </reaction>
</comment>
<keyword evidence="3 6" id="KW-0489">Methyltransferase</keyword>
<organism evidence="10 11">
    <name type="scientific">Halomarina oriensis</name>
    <dbReference type="NCBI Taxonomy" id="671145"/>
    <lineage>
        <taxon>Archaea</taxon>
        <taxon>Methanobacteriati</taxon>
        <taxon>Methanobacteriota</taxon>
        <taxon>Stenosarchaea group</taxon>
        <taxon>Halobacteria</taxon>
        <taxon>Halobacteriales</taxon>
        <taxon>Natronomonadaceae</taxon>
        <taxon>Halomarina</taxon>
    </lineage>
</organism>
<dbReference type="GO" id="GO:0004164">
    <property type="term" value="F:diphthine synthase activity"/>
    <property type="evidence" value="ECO:0007669"/>
    <property type="project" value="UniProtKB-UniRule"/>
</dbReference>
<feature type="domain" description="Tetrapyrrole methylase" evidence="9">
    <location>
        <begin position="1"/>
        <end position="252"/>
    </location>
</feature>
<evidence type="ECO:0000256" key="6">
    <source>
        <dbReference type="HAMAP-Rule" id="MF_01084"/>
    </source>
</evidence>
<feature type="binding site" evidence="6 7">
    <location>
        <begin position="113"/>
        <end position="114"/>
    </location>
    <ligand>
        <name>S-adenosyl-L-methionine</name>
        <dbReference type="ChEBI" id="CHEBI:59789"/>
    </ligand>
</feature>
<dbReference type="InterPro" id="IPR035996">
    <property type="entry name" value="4pyrrol_Methylase_sf"/>
</dbReference>
<keyword evidence="5 6" id="KW-0949">S-adenosyl-L-methionine</keyword>
<proteinExistence type="inferred from homology"/>
<sequence length="295" mass="31880">MLTFVGLGLWDERSVTLEGRETLAAADRVFAEFYTSRLMGSSLDQLETFHDCDVEVRDRAGVEQNPDPILDAAEDVDVVFFTAGDTMISTTHVDLRMRAEARGIETRVVHGTTAEAAASSLTGLQNYRFGKATTLPFPFVHSRESRRGSRASQNATRSDDGGDGVPDSVLDTIAANRERGLHTLVFLDIKVRGSSTDRRNAELATDEREHEEFMSADYAADLLSGALPETLAVAVCRAGSPDPLVAADRLDTLADRAFGGPLHLLVIPGDLHLLEADALRELADAPAALVEESTV</sequence>
<dbReference type="InterPro" id="IPR014776">
    <property type="entry name" value="4pyrrole_Mease_sub2"/>
</dbReference>
<evidence type="ECO:0000256" key="1">
    <source>
        <dbReference type="ARBA" id="ARBA00005156"/>
    </source>
</evidence>
<dbReference type="SUPFAM" id="SSF53790">
    <property type="entry name" value="Tetrapyrrole methylase"/>
    <property type="match status" value="1"/>
</dbReference>